<sequence length="247" mass="26706">MRVPDSSLRLHIFSGEISRYRSVVFTILAATLGLGLNVSPDWNWFDPLNLDRPPSGDAQLTDAVVEDFVPASISTSTNVNVRCPQSCSSKLERCTASCKRQDHPGTRVAITLKTNMKTLSRSNQARAQARAESHMNGAVAYSECMDSGSGSASRTNVEAGGVYRVASTRNKGVNEVVPGGGVTCVAVCASMRARVASTTTCSDDSFPETTLTFFAHNWPLSLLNVECRTRFVAYRHLGTRSFDLAFG</sequence>
<gene>
    <name evidence="1" type="ORF">CPB83DRAFT_906130</name>
</gene>
<comment type="caution">
    <text evidence="1">The sequence shown here is derived from an EMBL/GenBank/DDBJ whole genome shotgun (WGS) entry which is preliminary data.</text>
</comment>
<evidence type="ECO:0000313" key="1">
    <source>
        <dbReference type="EMBL" id="KAF9529480.1"/>
    </source>
</evidence>
<reference evidence="1" key="1">
    <citation type="submission" date="2020-11" db="EMBL/GenBank/DDBJ databases">
        <authorList>
            <consortium name="DOE Joint Genome Institute"/>
            <person name="Ahrendt S."/>
            <person name="Riley R."/>
            <person name="Andreopoulos W."/>
            <person name="Labutti K."/>
            <person name="Pangilinan J."/>
            <person name="Ruiz-Duenas F.J."/>
            <person name="Barrasa J.M."/>
            <person name="Sanchez-Garcia M."/>
            <person name="Camarero S."/>
            <person name="Miyauchi S."/>
            <person name="Serrano A."/>
            <person name="Linde D."/>
            <person name="Babiker R."/>
            <person name="Drula E."/>
            <person name="Ayuso-Fernandez I."/>
            <person name="Pacheco R."/>
            <person name="Padilla G."/>
            <person name="Ferreira P."/>
            <person name="Barriuso J."/>
            <person name="Kellner H."/>
            <person name="Castanera R."/>
            <person name="Alfaro M."/>
            <person name="Ramirez L."/>
            <person name="Pisabarro A.G."/>
            <person name="Kuo A."/>
            <person name="Tritt A."/>
            <person name="Lipzen A."/>
            <person name="He G."/>
            <person name="Yan M."/>
            <person name="Ng V."/>
            <person name="Cullen D."/>
            <person name="Martin F."/>
            <person name="Rosso M.-N."/>
            <person name="Henrissat B."/>
            <person name="Hibbett D."/>
            <person name="Martinez A.T."/>
            <person name="Grigoriev I.V."/>
        </authorList>
    </citation>
    <scope>NUCLEOTIDE SEQUENCE</scope>
    <source>
        <strain evidence="1">CBS 506.95</strain>
    </source>
</reference>
<dbReference type="AlphaFoldDB" id="A0A9P6EIF0"/>
<accession>A0A9P6EIF0</accession>
<dbReference type="Proteomes" id="UP000807306">
    <property type="component" value="Unassembled WGS sequence"/>
</dbReference>
<dbReference type="EMBL" id="MU157846">
    <property type="protein sequence ID" value="KAF9529480.1"/>
    <property type="molecule type" value="Genomic_DNA"/>
</dbReference>
<organism evidence="1 2">
    <name type="scientific">Crepidotus variabilis</name>
    <dbReference type="NCBI Taxonomy" id="179855"/>
    <lineage>
        <taxon>Eukaryota</taxon>
        <taxon>Fungi</taxon>
        <taxon>Dikarya</taxon>
        <taxon>Basidiomycota</taxon>
        <taxon>Agaricomycotina</taxon>
        <taxon>Agaricomycetes</taxon>
        <taxon>Agaricomycetidae</taxon>
        <taxon>Agaricales</taxon>
        <taxon>Agaricineae</taxon>
        <taxon>Crepidotaceae</taxon>
        <taxon>Crepidotus</taxon>
    </lineage>
</organism>
<keyword evidence="2" id="KW-1185">Reference proteome</keyword>
<proteinExistence type="predicted"/>
<evidence type="ECO:0000313" key="2">
    <source>
        <dbReference type="Proteomes" id="UP000807306"/>
    </source>
</evidence>
<name>A0A9P6EIF0_9AGAR</name>
<protein>
    <submittedName>
        <fullName evidence="1">Uncharacterized protein</fullName>
    </submittedName>
</protein>